<dbReference type="NCBIfam" id="NF047762">
    <property type="entry name" value="lipo_LBF_0142"/>
    <property type="match status" value="1"/>
</dbReference>
<name>C0QEE9_DESAH</name>
<organism evidence="1 2">
    <name type="scientific">Desulforapulum autotrophicum (strain ATCC 43914 / DSM 3382 / VKM B-1955 / HRM2)</name>
    <name type="common">Desulfobacterium autotrophicum</name>
    <dbReference type="NCBI Taxonomy" id="177437"/>
    <lineage>
        <taxon>Bacteria</taxon>
        <taxon>Pseudomonadati</taxon>
        <taxon>Thermodesulfobacteriota</taxon>
        <taxon>Desulfobacteria</taxon>
        <taxon>Desulfobacterales</taxon>
        <taxon>Desulfobacteraceae</taxon>
        <taxon>Desulforapulum</taxon>
    </lineage>
</organism>
<dbReference type="RefSeq" id="WP_012662515.1">
    <property type="nucleotide sequence ID" value="NC_012108.1"/>
</dbReference>
<keyword evidence="2" id="KW-1185">Reference proteome</keyword>
<dbReference type="EMBL" id="CP001087">
    <property type="protein sequence ID" value="ACN13266.1"/>
    <property type="molecule type" value="Genomic_DNA"/>
</dbReference>
<dbReference type="KEGG" id="dat:HRM2_01440"/>
<reference evidence="1 2" key="1">
    <citation type="journal article" date="2009" name="Environ. Microbiol.">
        <title>Genome sequence of Desulfobacterium autotrophicum HRM2, a marine sulfate reducer oxidizing organic carbon completely to carbon dioxide.</title>
        <authorList>
            <person name="Strittmatter A.W."/>
            <person name="Liesegang H."/>
            <person name="Rabus R."/>
            <person name="Decker I."/>
            <person name="Amann J."/>
            <person name="Andres S."/>
            <person name="Henne A."/>
            <person name="Fricke W.F."/>
            <person name="Martinez-Arias R."/>
            <person name="Bartels D."/>
            <person name="Goesmann A."/>
            <person name="Krause L."/>
            <person name="Puehler A."/>
            <person name="Klenk H.P."/>
            <person name="Richter M."/>
            <person name="Schuler M."/>
            <person name="Gloeckner F.O."/>
            <person name="Meyerdierks A."/>
            <person name="Gottschalk G."/>
            <person name="Amann R."/>
        </authorList>
    </citation>
    <scope>NUCLEOTIDE SEQUENCE [LARGE SCALE GENOMIC DNA]</scope>
    <source>
        <strain evidence="2">ATCC 43914 / DSM 3382 / HRM2</strain>
    </source>
</reference>
<dbReference type="OrthoDB" id="321304at2"/>
<evidence type="ECO:0000313" key="1">
    <source>
        <dbReference type="EMBL" id="ACN13266.1"/>
    </source>
</evidence>
<dbReference type="HOGENOM" id="CLU_1018313_0_0_7"/>
<proteinExistence type="predicted"/>
<evidence type="ECO:0000313" key="2">
    <source>
        <dbReference type="Proteomes" id="UP000000442"/>
    </source>
</evidence>
<dbReference type="Proteomes" id="UP000000442">
    <property type="component" value="Chromosome"/>
</dbReference>
<evidence type="ECO:0008006" key="3">
    <source>
        <dbReference type="Google" id="ProtNLM"/>
    </source>
</evidence>
<dbReference type="PROSITE" id="PS51257">
    <property type="entry name" value="PROKAR_LIPOPROTEIN"/>
    <property type="match status" value="1"/>
</dbReference>
<protein>
    <recommendedName>
        <fullName evidence="3">Lipoprotein</fullName>
    </recommendedName>
</protein>
<sequence>MVMIRVASLPGAGCVMGIMLLILSGCSTANLNSPERRQDFKPLGGDVSIQQLQGEVLQTMDPLGRYQKHSAMEVTGTDVWESTIIRWLTPLDENTQQFHARLGLSRQQIEFTFLNGEKKGQTIGFDGKSYERTGTRKRHRKSASISLYLGPLQCYLEWHQTLMRHPALTLVGTTEINTIPYRVVYATQGPPTRDLAEYDQYLIYINTRTNRIDYVEFTLRKLSRSYRGVVHYRDYKQVQGMLMPFWIGIGSDLAGPDFDHYFVIDHIEFSGLD</sequence>
<accession>C0QEE9</accession>
<dbReference type="STRING" id="177437.HRM2_01440"/>
<dbReference type="AlphaFoldDB" id="C0QEE9"/>
<gene>
    <name evidence="1" type="ordered locus">HRM2_01440</name>
</gene>